<dbReference type="GO" id="GO:0009423">
    <property type="term" value="P:chorismate biosynthetic process"/>
    <property type="evidence" value="ECO:0007669"/>
    <property type="project" value="UniProtKB-UniRule"/>
</dbReference>
<evidence type="ECO:0000256" key="5">
    <source>
        <dbReference type="ARBA" id="ARBA00022840"/>
    </source>
</evidence>
<keyword evidence="5 7" id="KW-0067">ATP-binding</keyword>
<dbReference type="STRING" id="1244531.CIG2463D_1543"/>
<dbReference type="GO" id="GO:0005524">
    <property type="term" value="F:ATP binding"/>
    <property type="evidence" value="ECO:0007669"/>
    <property type="project" value="UniProtKB-UniRule"/>
</dbReference>
<comment type="subunit">
    <text evidence="7">Monomer.</text>
</comment>
<comment type="similarity">
    <text evidence="7">Belongs to the shikimate kinase family.</text>
</comment>
<keyword evidence="3 7" id="KW-0547">Nucleotide-binding</keyword>
<dbReference type="RefSeq" id="WP_051870947.1">
    <property type="nucleotide sequence ID" value="NZ_CP009043.1"/>
</dbReference>
<keyword evidence="2 7" id="KW-0808">Transferase</keyword>
<keyword evidence="1 7" id="KW-0028">Amino-acid biosynthesis</keyword>
<comment type="caution">
    <text evidence="7">Lacks conserved residue(s) required for the propagation of feature annotation.</text>
</comment>
<keyword evidence="7" id="KW-0479">Metal-binding</keyword>
<dbReference type="HAMAP" id="MF_00109">
    <property type="entry name" value="Shikimate_kinase"/>
    <property type="match status" value="1"/>
</dbReference>
<dbReference type="PANTHER" id="PTHR21087:SF16">
    <property type="entry name" value="SHIKIMATE KINASE 1, CHLOROPLASTIC"/>
    <property type="match status" value="1"/>
</dbReference>
<dbReference type="GO" id="GO:0000287">
    <property type="term" value="F:magnesium ion binding"/>
    <property type="evidence" value="ECO:0007669"/>
    <property type="project" value="UniProtKB-UniRule"/>
</dbReference>
<feature type="binding site" evidence="7">
    <location>
        <position position="17"/>
    </location>
    <ligand>
        <name>Mg(2+)</name>
        <dbReference type="ChEBI" id="CHEBI:18420"/>
    </ligand>
</feature>
<keyword evidence="6 7" id="KW-0057">Aromatic amino acid biosynthesis</keyword>
<dbReference type="OrthoDB" id="9800332at2"/>
<protein>
    <recommendedName>
        <fullName evidence="7">Shikimate kinase</fullName>
        <shortName evidence="7">SK</shortName>
        <ecNumber evidence="7">2.7.1.71</ecNumber>
    </recommendedName>
</protein>
<evidence type="ECO:0000256" key="1">
    <source>
        <dbReference type="ARBA" id="ARBA00022605"/>
    </source>
</evidence>
<organism evidence="8 9">
    <name type="scientific">Campylobacter iguaniorum</name>
    <dbReference type="NCBI Taxonomy" id="1244531"/>
    <lineage>
        <taxon>Bacteria</taxon>
        <taxon>Pseudomonadati</taxon>
        <taxon>Campylobacterota</taxon>
        <taxon>Epsilonproteobacteria</taxon>
        <taxon>Campylobacterales</taxon>
        <taxon>Campylobacteraceae</taxon>
        <taxon>Campylobacter</taxon>
    </lineage>
</organism>
<dbReference type="SUPFAM" id="SSF52540">
    <property type="entry name" value="P-loop containing nucleoside triphosphate hydrolases"/>
    <property type="match status" value="1"/>
</dbReference>
<proteinExistence type="inferred from homology"/>
<comment type="function">
    <text evidence="7">Catalyzes the specific phosphorylation of the 3-hydroxyl group of shikimic acid using ATP as a cosubstrate.</text>
</comment>
<dbReference type="HOGENOM" id="CLU_057607_4_0_7"/>
<feature type="binding site" evidence="7">
    <location>
        <position position="82"/>
    </location>
    <ligand>
        <name>substrate</name>
    </ligand>
</feature>
<comment type="cofactor">
    <cofactor evidence="7">
        <name>Mg(2+)</name>
        <dbReference type="ChEBI" id="CHEBI:18420"/>
    </cofactor>
    <text evidence="7">Binds 1 Mg(2+) ion per subunit.</text>
</comment>
<evidence type="ECO:0000256" key="7">
    <source>
        <dbReference type="HAMAP-Rule" id="MF_00109"/>
    </source>
</evidence>
<dbReference type="PANTHER" id="PTHR21087">
    <property type="entry name" value="SHIKIMATE KINASE"/>
    <property type="match status" value="1"/>
</dbReference>
<keyword evidence="7" id="KW-0460">Magnesium</keyword>
<evidence type="ECO:0000256" key="4">
    <source>
        <dbReference type="ARBA" id="ARBA00022777"/>
    </source>
</evidence>
<evidence type="ECO:0000313" key="8">
    <source>
        <dbReference type="EMBL" id="AII15176.1"/>
    </source>
</evidence>
<feature type="binding site" evidence="7">
    <location>
        <position position="35"/>
    </location>
    <ligand>
        <name>substrate</name>
    </ligand>
</feature>
<name>A0A076FAY9_9BACT</name>
<dbReference type="AlphaFoldDB" id="A0A076FAY9"/>
<keyword evidence="4 7" id="KW-0418">Kinase</keyword>
<dbReference type="GO" id="GO:0009073">
    <property type="term" value="P:aromatic amino acid family biosynthetic process"/>
    <property type="evidence" value="ECO:0007669"/>
    <property type="project" value="UniProtKB-KW"/>
</dbReference>
<dbReference type="InterPro" id="IPR027417">
    <property type="entry name" value="P-loop_NTPase"/>
</dbReference>
<feature type="binding site" evidence="7">
    <location>
        <position position="119"/>
    </location>
    <ligand>
        <name>ATP</name>
        <dbReference type="ChEBI" id="CHEBI:30616"/>
    </ligand>
</feature>
<comment type="catalytic activity">
    <reaction evidence="7">
        <text>shikimate + ATP = 3-phosphoshikimate + ADP + H(+)</text>
        <dbReference type="Rhea" id="RHEA:13121"/>
        <dbReference type="ChEBI" id="CHEBI:15378"/>
        <dbReference type="ChEBI" id="CHEBI:30616"/>
        <dbReference type="ChEBI" id="CHEBI:36208"/>
        <dbReference type="ChEBI" id="CHEBI:145989"/>
        <dbReference type="ChEBI" id="CHEBI:456216"/>
        <dbReference type="EC" id="2.7.1.71"/>
    </reaction>
</comment>
<keyword evidence="7" id="KW-0963">Cytoplasm</keyword>
<accession>A0A076FAY9</accession>
<evidence type="ECO:0000256" key="6">
    <source>
        <dbReference type="ARBA" id="ARBA00023141"/>
    </source>
</evidence>
<reference evidence="9" key="1">
    <citation type="journal article" date="2014" name="Genome Announc.">
        <title>Complete Genome Sequence of Campylobacter iguaniorum Strain 1485ET, Isolated from a Bearded Dragon (Pogona vitticeps).</title>
        <authorList>
            <person name="Gilbert M.J."/>
            <person name="Miller W.G."/>
            <person name="Yee E."/>
            <person name="Kik M."/>
            <person name="Wagenaar J.A."/>
            <person name="Duim B."/>
        </authorList>
    </citation>
    <scope>NUCLEOTIDE SEQUENCE [LARGE SCALE GENOMIC DNA]</scope>
    <source>
        <strain evidence="9">1485E</strain>
    </source>
</reference>
<dbReference type="PRINTS" id="PR01100">
    <property type="entry name" value="SHIKIMTKNASE"/>
</dbReference>
<dbReference type="Proteomes" id="UP000028486">
    <property type="component" value="Chromosome"/>
</dbReference>
<dbReference type="Pfam" id="PF01202">
    <property type="entry name" value="SKI"/>
    <property type="match status" value="1"/>
</dbReference>
<dbReference type="GO" id="GO:0005829">
    <property type="term" value="C:cytosol"/>
    <property type="evidence" value="ECO:0007669"/>
    <property type="project" value="TreeGrafter"/>
</dbReference>
<evidence type="ECO:0000256" key="2">
    <source>
        <dbReference type="ARBA" id="ARBA00022679"/>
    </source>
</evidence>
<dbReference type="UniPathway" id="UPA00053">
    <property type="reaction ID" value="UER00088"/>
</dbReference>
<sequence length="169" mass="19235">MSTQNIVLSGFMGSGKSTIAKALATNLDKFMLDCDYILEGFNAMKAKDMRAKFGDLAFKISQEKMFLFLKNSVKNSVIATGGNMHWLSLNELGVNFYLKTSFETIIDRLSKDKNELEKRPIFQDMQKACKLHVQTQDKFSQMADFTIVTDDKSIELVKDEILNLIKEKL</sequence>
<dbReference type="EC" id="2.7.1.71" evidence="7"/>
<dbReference type="InterPro" id="IPR031322">
    <property type="entry name" value="Shikimate/glucono_kinase"/>
</dbReference>
<feature type="binding site" evidence="7">
    <location>
        <begin position="13"/>
        <end position="18"/>
    </location>
    <ligand>
        <name>ATP</name>
        <dbReference type="ChEBI" id="CHEBI:30616"/>
    </ligand>
</feature>
<dbReference type="GO" id="GO:0004765">
    <property type="term" value="F:shikimate kinase activity"/>
    <property type="evidence" value="ECO:0007669"/>
    <property type="project" value="UniProtKB-UniRule"/>
</dbReference>
<comment type="subcellular location">
    <subcellularLocation>
        <location evidence="7">Cytoplasm</location>
    </subcellularLocation>
</comment>
<dbReference type="Gene3D" id="3.40.50.300">
    <property type="entry name" value="P-loop containing nucleotide triphosphate hydrolases"/>
    <property type="match status" value="1"/>
</dbReference>
<keyword evidence="9" id="KW-1185">Reference proteome</keyword>
<gene>
    <name evidence="8" type="primary">aroL</name>
    <name evidence="7" type="synonym">aroK</name>
    <name evidence="8" type="ORF">CIG1485E_1352</name>
</gene>
<comment type="pathway">
    <text evidence="7">Metabolic intermediate biosynthesis; chorismate biosynthesis; chorismate from D-erythrose 4-phosphate and phosphoenolpyruvate: step 5/7.</text>
</comment>
<dbReference type="GO" id="GO:0008652">
    <property type="term" value="P:amino acid biosynthetic process"/>
    <property type="evidence" value="ECO:0007669"/>
    <property type="project" value="UniProtKB-KW"/>
</dbReference>
<evidence type="ECO:0000256" key="3">
    <source>
        <dbReference type="ARBA" id="ARBA00022741"/>
    </source>
</evidence>
<dbReference type="KEGG" id="caj:CIG1485E_1352"/>
<dbReference type="eggNOG" id="COG0703">
    <property type="taxonomic scope" value="Bacteria"/>
</dbReference>
<dbReference type="EMBL" id="CP009043">
    <property type="protein sequence ID" value="AII15176.1"/>
    <property type="molecule type" value="Genomic_DNA"/>
</dbReference>
<dbReference type="InterPro" id="IPR000623">
    <property type="entry name" value="Shikimate_kinase/TSH1"/>
</dbReference>
<evidence type="ECO:0000313" key="9">
    <source>
        <dbReference type="Proteomes" id="UP000028486"/>
    </source>
</evidence>